<dbReference type="GeneID" id="39986540"/>
<sequence length="374" mass="42354">MRLVTPFFVIILLVYIPYFCEGESRSNLETHDTIPIEIHRIIAVGDVHGDLDHFLKILSMADVIAFPNNDTNDVVWKPKWENKEIELHRTHRTKLRTTLVQMGDLIDRGANDLGVLEMVFSLFDQVKKNHTSDNLVLLLGNHELLNLQGQFYYVEPESMGGFLTKTLRKRAFEKNGEFGSFILENFTVLHLEDSTVFVHAGLNEQVASMGVEAINKVTKQAVQDKDYRHPLLGSSGPLWTRQMIMDAMNGHCTNIQKMLLAIGAERIVVGHTPQRSGHVETYCDDSVIAVDVGLSKWMYGNLAALEILVKTHKIGSGAKKSVEIREIIASDTRRSQTLDEALDDSLVLEELQHAVEEFRHRQNTRDQEETLGDL</sequence>
<organism evidence="3 4">
    <name type="scientific">Trypanosoma theileri</name>
    <dbReference type="NCBI Taxonomy" id="67003"/>
    <lineage>
        <taxon>Eukaryota</taxon>
        <taxon>Discoba</taxon>
        <taxon>Euglenozoa</taxon>
        <taxon>Kinetoplastea</taxon>
        <taxon>Metakinetoplastina</taxon>
        <taxon>Trypanosomatida</taxon>
        <taxon>Trypanosomatidae</taxon>
        <taxon>Trypanosoma</taxon>
    </lineage>
</organism>
<dbReference type="PANTHER" id="PTHR46546">
    <property type="entry name" value="SHEWANELLA-LIKE PROTEIN PHOSPHATASE 1"/>
    <property type="match status" value="1"/>
</dbReference>
<name>A0A1X0NU01_9TRYP</name>
<dbReference type="SUPFAM" id="SSF56300">
    <property type="entry name" value="Metallo-dependent phosphatases"/>
    <property type="match status" value="1"/>
</dbReference>
<dbReference type="EMBL" id="NBCO01000019">
    <property type="protein sequence ID" value="ORC88018.1"/>
    <property type="molecule type" value="Genomic_DNA"/>
</dbReference>
<comment type="caution">
    <text evidence="3">The sequence shown here is derived from an EMBL/GenBank/DDBJ whole genome shotgun (WGS) entry which is preliminary data.</text>
</comment>
<dbReference type="STRING" id="67003.A0A1X0NU01"/>
<dbReference type="RefSeq" id="XP_028882084.1">
    <property type="nucleotide sequence ID" value="XM_029026760.1"/>
</dbReference>
<evidence type="ECO:0000313" key="3">
    <source>
        <dbReference type="EMBL" id="ORC88018.1"/>
    </source>
</evidence>
<evidence type="ECO:0000313" key="4">
    <source>
        <dbReference type="Proteomes" id="UP000192257"/>
    </source>
</evidence>
<gene>
    <name evidence="3" type="ORF">TM35_000192620</name>
</gene>
<feature type="chain" id="PRO_5012778039" evidence="1">
    <location>
        <begin position="23"/>
        <end position="374"/>
    </location>
</feature>
<feature type="signal peptide" evidence="1">
    <location>
        <begin position="1"/>
        <end position="22"/>
    </location>
</feature>
<dbReference type="Proteomes" id="UP000192257">
    <property type="component" value="Unassembled WGS sequence"/>
</dbReference>
<dbReference type="PANTHER" id="PTHR46546:SF4">
    <property type="entry name" value="SHEWANELLA-LIKE PROTEIN PHOSPHATASE 1"/>
    <property type="match status" value="1"/>
</dbReference>
<dbReference type="InterPro" id="IPR029052">
    <property type="entry name" value="Metallo-depent_PP-like"/>
</dbReference>
<reference evidence="3 4" key="1">
    <citation type="submission" date="2017-03" db="EMBL/GenBank/DDBJ databases">
        <title>An alternative strategy for trypanosome survival in the mammalian bloodstream revealed through genome and transcriptome analysis of the ubiquitous bovine parasite Trypanosoma (Megatrypanum) theileri.</title>
        <authorList>
            <person name="Kelly S."/>
            <person name="Ivens A."/>
            <person name="Mott A."/>
            <person name="O'Neill E."/>
            <person name="Emms D."/>
            <person name="Macleod O."/>
            <person name="Voorheis P."/>
            <person name="Matthews J."/>
            <person name="Matthews K."/>
            <person name="Carrington M."/>
        </authorList>
    </citation>
    <scope>NUCLEOTIDE SEQUENCE [LARGE SCALE GENOMIC DNA]</scope>
    <source>
        <strain evidence="3">Edinburgh</strain>
    </source>
</reference>
<evidence type="ECO:0000256" key="1">
    <source>
        <dbReference type="SAM" id="SignalP"/>
    </source>
</evidence>
<dbReference type="GO" id="GO:0016787">
    <property type="term" value="F:hydrolase activity"/>
    <property type="evidence" value="ECO:0007669"/>
    <property type="project" value="InterPro"/>
</dbReference>
<dbReference type="Gene3D" id="3.60.21.10">
    <property type="match status" value="1"/>
</dbReference>
<dbReference type="OrthoDB" id="5976022at2759"/>
<dbReference type="VEuPathDB" id="TriTrypDB:TM35_000192620"/>
<keyword evidence="1" id="KW-0732">Signal</keyword>
<protein>
    <submittedName>
        <fullName evidence="3">Serine/threonine protein phosphatase</fullName>
    </submittedName>
</protein>
<feature type="domain" description="Calcineurin-like phosphoesterase" evidence="2">
    <location>
        <begin position="40"/>
        <end position="273"/>
    </location>
</feature>
<keyword evidence="4" id="KW-1185">Reference proteome</keyword>
<dbReference type="AlphaFoldDB" id="A0A1X0NU01"/>
<dbReference type="Pfam" id="PF00149">
    <property type="entry name" value="Metallophos"/>
    <property type="match status" value="1"/>
</dbReference>
<dbReference type="InterPro" id="IPR004843">
    <property type="entry name" value="Calcineurin-like_PHP"/>
</dbReference>
<proteinExistence type="predicted"/>
<evidence type="ECO:0000259" key="2">
    <source>
        <dbReference type="Pfam" id="PF00149"/>
    </source>
</evidence>
<accession>A0A1X0NU01</accession>